<dbReference type="EMBL" id="MNAD01001559">
    <property type="protein sequence ID" value="OJT04104.1"/>
    <property type="molecule type" value="Genomic_DNA"/>
</dbReference>
<dbReference type="OMA" id="HRAEIND"/>
<accession>A0A1M2V926</accession>
<feature type="region of interest" description="Disordered" evidence="1">
    <location>
        <begin position="222"/>
        <end position="244"/>
    </location>
</feature>
<evidence type="ECO:0000313" key="3">
    <source>
        <dbReference type="Proteomes" id="UP000184267"/>
    </source>
</evidence>
<evidence type="ECO:0000313" key="2">
    <source>
        <dbReference type="EMBL" id="OJT04104.1"/>
    </source>
</evidence>
<protein>
    <submittedName>
        <fullName evidence="2">Uncharacterized protein</fullName>
    </submittedName>
</protein>
<gene>
    <name evidence="2" type="ORF">TRAPUB_5213</name>
</gene>
<evidence type="ECO:0000256" key="1">
    <source>
        <dbReference type="SAM" id="MobiDB-lite"/>
    </source>
</evidence>
<reference evidence="2 3" key="1">
    <citation type="submission" date="2016-10" db="EMBL/GenBank/DDBJ databases">
        <title>Genome sequence of the basidiomycete white-rot fungus Trametes pubescens.</title>
        <authorList>
            <person name="Makela M.R."/>
            <person name="Granchi Z."/>
            <person name="Peng M."/>
            <person name="De Vries R.P."/>
            <person name="Grigoriev I."/>
            <person name="Riley R."/>
            <person name="Hilden K."/>
        </authorList>
    </citation>
    <scope>NUCLEOTIDE SEQUENCE [LARGE SCALE GENOMIC DNA]</scope>
    <source>
        <strain evidence="2 3">FBCC735</strain>
    </source>
</reference>
<comment type="caution">
    <text evidence="2">The sequence shown here is derived from an EMBL/GenBank/DDBJ whole genome shotgun (WGS) entry which is preliminary data.</text>
</comment>
<sequence>MENQVLEDVSTVEWGQPSEENAVDLGRRQWGDPPGDWSPNNGYIVSVQDVVADGNVAFFLRTRESIDALLRHNGSSQVAIDLLVETRHANGYCFGTTITFPRTLDEARNEPPDTWIDHFNYTDRDFPRMQADQRRALRNICYVYHWFRHAEEDADLGQVWAEFVEERTNGILGSWWEPSPGEAPLLALSQWAQHRIPAAFPQNGNSAVAHAAVVVNGWFHAEGGRETGDESDGDGETAIENQME</sequence>
<organism evidence="2 3">
    <name type="scientific">Trametes pubescens</name>
    <name type="common">White-rot fungus</name>
    <dbReference type="NCBI Taxonomy" id="154538"/>
    <lineage>
        <taxon>Eukaryota</taxon>
        <taxon>Fungi</taxon>
        <taxon>Dikarya</taxon>
        <taxon>Basidiomycota</taxon>
        <taxon>Agaricomycotina</taxon>
        <taxon>Agaricomycetes</taxon>
        <taxon>Polyporales</taxon>
        <taxon>Polyporaceae</taxon>
        <taxon>Trametes</taxon>
    </lineage>
</organism>
<feature type="compositionally biased region" description="Acidic residues" evidence="1">
    <location>
        <begin position="229"/>
        <end position="244"/>
    </location>
</feature>
<proteinExistence type="predicted"/>
<dbReference type="Proteomes" id="UP000184267">
    <property type="component" value="Unassembled WGS sequence"/>
</dbReference>
<keyword evidence="3" id="KW-1185">Reference proteome</keyword>
<name>A0A1M2V926_TRAPU</name>
<dbReference type="AlphaFoldDB" id="A0A1M2V926"/>